<dbReference type="AlphaFoldDB" id="A0A0P1BBG3"/>
<evidence type="ECO:0000313" key="2">
    <source>
        <dbReference type="Proteomes" id="UP000054845"/>
    </source>
</evidence>
<proteinExistence type="predicted"/>
<sequence>MPWLRASALLCGKACTFPVAVAATSVAHMALTLSSASLVIVLTAAAAIAKGSPKDNETATSAEDVDDVATPYKLSLSKDKRANDRVDE</sequence>
<dbReference type="Proteomes" id="UP000054845">
    <property type="component" value="Unassembled WGS sequence"/>
</dbReference>
<protein>
    <submittedName>
        <fullName evidence="1">Uncharacterized protein</fullName>
    </submittedName>
</protein>
<name>A0A0P1BBG3_9BASI</name>
<evidence type="ECO:0000313" key="1">
    <source>
        <dbReference type="EMBL" id="CEH13455.1"/>
    </source>
</evidence>
<keyword evidence="2" id="KW-1185">Reference proteome</keyword>
<dbReference type="EMBL" id="CCYA01000221">
    <property type="protein sequence ID" value="CEH13455.1"/>
    <property type="molecule type" value="Genomic_DNA"/>
</dbReference>
<organism evidence="1 2">
    <name type="scientific">Ceraceosorus bombacis</name>
    <dbReference type="NCBI Taxonomy" id="401625"/>
    <lineage>
        <taxon>Eukaryota</taxon>
        <taxon>Fungi</taxon>
        <taxon>Dikarya</taxon>
        <taxon>Basidiomycota</taxon>
        <taxon>Ustilaginomycotina</taxon>
        <taxon>Exobasidiomycetes</taxon>
        <taxon>Ceraceosorales</taxon>
        <taxon>Ceraceosoraceae</taxon>
        <taxon>Ceraceosorus</taxon>
    </lineage>
</organism>
<reference evidence="1 2" key="1">
    <citation type="submission" date="2014-09" db="EMBL/GenBank/DDBJ databases">
        <authorList>
            <person name="Magalhaes I.L.F."/>
            <person name="Oliveira U."/>
            <person name="Santos F.R."/>
            <person name="Vidigal T.H.D.A."/>
            <person name="Brescovit A.D."/>
            <person name="Santos A.J."/>
        </authorList>
    </citation>
    <scope>NUCLEOTIDE SEQUENCE [LARGE SCALE GENOMIC DNA]</scope>
</reference>
<accession>A0A0P1BBG3</accession>